<name>A0A9P8SF72_9HYPO</name>
<comment type="caution">
    <text evidence="1">The sequence shown here is derived from an EMBL/GenBank/DDBJ whole genome shotgun (WGS) entry which is preliminary data.</text>
</comment>
<evidence type="ECO:0000313" key="1">
    <source>
        <dbReference type="EMBL" id="KAH0959135.1"/>
    </source>
</evidence>
<reference evidence="1" key="1">
    <citation type="submission" date="2021-09" db="EMBL/GenBank/DDBJ databases">
        <title>A high-quality genome of the endoparasitic fungus Hirsutella rhossiliensis with a comparison of Hirsutella genomes reveals transposable elements contributing to genome size variation.</title>
        <authorList>
            <person name="Lin R."/>
            <person name="Jiao Y."/>
            <person name="Sun X."/>
            <person name="Ling J."/>
            <person name="Xie B."/>
            <person name="Cheng X."/>
        </authorList>
    </citation>
    <scope>NUCLEOTIDE SEQUENCE</scope>
    <source>
        <strain evidence="1">HR02</strain>
    </source>
</reference>
<keyword evidence="2" id="KW-1185">Reference proteome</keyword>
<dbReference type="Proteomes" id="UP000824596">
    <property type="component" value="Unassembled WGS sequence"/>
</dbReference>
<dbReference type="GeneID" id="68358725"/>
<proteinExistence type="predicted"/>
<organism evidence="1 2">
    <name type="scientific">Hirsutella rhossiliensis</name>
    <dbReference type="NCBI Taxonomy" id="111463"/>
    <lineage>
        <taxon>Eukaryota</taxon>
        <taxon>Fungi</taxon>
        <taxon>Dikarya</taxon>
        <taxon>Ascomycota</taxon>
        <taxon>Pezizomycotina</taxon>
        <taxon>Sordariomycetes</taxon>
        <taxon>Hypocreomycetidae</taxon>
        <taxon>Hypocreales</taxon>
        <taxon>Ophiocordycipitaceae</taxon>
        <taxon>Hirsutella</taxon>
    </lineage>
</organism>
<accession>A0A9P8SF72</accession>
<gene>
    <name evidence="1" type="ORF">HRG_09596</name>
</gene>
<evidence type="ECO:0000313" key="2">
    <source>
        <dbReference type="Proteomes" id="UP000824596"/>
    </source>
</evidence>
<dbReference type="AlphaFoldDB" id="A0A9P8SF72"/>
<sequence length="111" mass="12626">MLADERQGARTYAAKRAEWQEILLRQYTKLRMLFAIDRIMGQILNQLLVESIAMDNNSEASMNRIRKLEGFKARMKQSRKLLRDARKVLNAAKKVLALIDSGAYGDAVQGA</sequence>
<dbReference type="EMBL" id="JAIZPD010000013">
    <property type="protein sequence ID" value="KAH0959135.1"/>
    <property type="molecule type" value="Genomic_DNA"/>
</dbReference>
<dbReference type="RefSeq" id="XP_044716648.1">
    <property type="nucleotide sequence ID" value="XM_044868067.1"/>
</dbReference>
<protein>
    <submittedName>
        <fullName evidence="1">Uncharacterized protein</fullName>
    </submittedName>
</protein>